<dbReference type="EMBL" id="BAAAEU010000008">
    <property type="protein sequence ID" value="GAA0715283.1"/>
    <property type="molecule type" value="Genomic_DNA"/>
</dbReference>
<proteinExistence type="predicted"/>
<evidence type="ECO:0000313" key="3">
    <source>
        <dbReference type="Proteomes" id="UP001501523"/>
    </source>
</evidence>
<name>A0ABP3TTQ9_9GAMM</name>
<dbReference type="Proteomes" id="UP001501523">
    <property type="component" value="Unassembled WGS sequence"/>
</dbReference>
<comment type="caution">
    <text evidence="2">The sequence shown here is derived from an EMBL/GenBank/DDBJ whole genome shotgun (WGS) entry which is preliminary data.</text>
</comment>
<protein>
    <recommendedName>
        <fullName evidence="4">Helix-turn-helix domain-containing protein</fullName>
    </recommendedName>
</protein>
<evidence type="ECO:0008006" key="4">
    <source>
        <dbReference type="Google" id="ProtNLM"/>
    </source>
</evidence>
<reference evidence="3" key="1">
    <citation type="journal article" date="2019" name="Int. J. Syst. Evol. Microbiol.">
        <title>The Global Catalogue of Microorganisms (GCM) 10K type strain sequencing project: providing services to taxonomists for standard genome sequencing and annotation.</title>
        <authorList>
            <consortium name="The Broad Institute Genomics Platform"/>
            <consortium name="The Broad Institute Genome Sequencing Center for Infectious Disease"/>
            <person name="Wu L."/>
            <person name="Ma J."/>
        </authorList>
    </citation>
    <scope>NUCLEOTIDE SEQUENCE [LARGE SCALE GENOMIC DNA]</scope>
    <source>
        <strain evidence="3">JCM 15421</strain>
    </source>
</reference>
<gene>
    <name evidence="2" type="ORF">GCM10009105_20630</name>
</gene>
<evidence type="ECO:0000256" key="1">
    <source>
        <dbReference type="SAM" id="MobiDB-lite"/>
    </source>
</evidence>
<feature type="region of interest" description="Disordered" evidence="1">
    <location>
        <begin position="144"/>
        <end position="182"/>
    </location>
</feature>
<accession>A0ABP3TTQ9</accession>
<sequence>MLALPRDAMAINPKKRSRYVGRRKGMPFLQLHHHIIDSLRFAALKGSALKMLIDLARQYNGKNNGDLSPALLRKSGRWKSEDTMRYALEYLLEHGWIVKTKQGGMGIGCNLYAITWWPIDECNGKHDYPVEQVASNLWAKKTPHRITETKTPDSGASEPSNCSIVDHLTPESGAKTAISKAA</sequence>
<feature type="compositionally biased region" description="Polar residues" evidence="1">
    <location>
        <begin position="152"/>
        <end position="163"/>
    </location>
</feature>
<evidence type="ECO:0000313" key="2">
    <source>
        <dbReference type="EMBL" id="GAA0715283.1"/>
    </source>
</evidence>
<keyword evidence="3" id="KW-1185">Reference proteome</keyword>
<organism evidence="2 3">
    <name type="scientific">Dokdonella soli</name>
    <dbReference type="NCBI Taxonomy" id="529810"/>
    <lineage>
        <taxon>Bacteria</taxon>
        <taxon>Pseudomonadati</taxon>
        <taxon>Pseudomonadota</taxon>
        <taxon>Gammaproteobacteria</taxon>
        <taxon>Lysobacterales</taxon>
        <taxon>Rhodanobacteraceae</taxon>
        <taxon>Dokdonella</taxon>
    </lineage>
</organism>